<feature type="region of interest" description="Disordered" evidence="1">
    <location>
        <begin position="152"/>
        <end position="175"/>
    </location>
</feature>
<evidence type="ECO:0000313" key="3">
    <source>
        <dbReference type="Proteomes" id="UP000765509"/>
    </source>
</evidence>
<proteinExistence type="predicted"/>
<evidence type="ECO:0000313" key="2">
    <source>
        <dbReference type="EMBL" id="MBW0488834.1"/>
    </source>
</evidence>
<accession>A0A9Q3CP51</accession>
<dbReference type="Proteomes" id="UP000765509">
    <property type="component" value="Unassembled WGS sequence"/>
</dbReference>
<organism evidence="2 3">
    <name type="scientific">Austropuccinia psidii MF-1</name>
    <dbReference type="NCBI Taxonomy" id="1389203"/>
    <lineage>
        <taxon>Eukaryota</taxon>
        <taxon>Fungi</taxon>
        <taxon>Dikarya</taxon>
        <taxon>Basidiomycota</taxon>
        <taxon>Pucciniomycotina</taxon>
        <taxon>Pucciniomycetes</taxon>
        <taxon>Pucciniales</taxon>
        <taxon>Sphaerophragmiaceae</taxon>
        <taxon>Austropuccinia</taxon>
    </lineage>
</organism>
<feature type="compositionally biased region" description="Acidic residues" evidence="1">
    <location>
        <begin position="156"/>
        <end position="170"/>
    </location>
</feature>
<feature type="region of interest" description="Disordered" evidence="1">
    <location>
        <begin position="124"/>
        <end position="143"/>
    </location>
</feature>
<sequence length="497" mass="57973">MDRNGTWIWQKTMSFENDKYSVDKDPYELCLRQSKRLKAIDPQMNIQMRNHKLFTRNPEELEHEIKCRCNENCTLDDIINTLQDVRKRKNIGKYCPYERSSFKEKQPFRVEIKDKPKERVEEVTKKKNSCHNSGSTDHYANNCPKSKKKVYSIEQVPEEESPTEDFESDSMGDNQDPKEELLVEYQEETQLEIHGVQFKSGMPQHNAKKDLYKQTQDSQTFLVTQSKEMAYINGTATGMTVCIDNAQHPRIIDSGAQCSIVARECLDNHFPNWEKKLLPTNEKNFKGASDKMSSIGTIIKAIIIPHRKGNIRLNPDFVKKQANNHRHKQGREIFTLYIPGSLVDPLEELLNEFKEGQFTTNLTSKQNLSLLKVLRKNRPAFSIWEEFLGKIGGHDIELYLDVERPYPPMLRGTPYLASLKTRKGIEKHINELLDMDVIRELGQNEIVEIITPVIISWHDGKSRLWGDFRALNNYTKDDRYSIQRIAFVWTNWQKTNT</sequence>
<dbReference type="AlphaFoldDB" id="A0A9Q3CP51"/>
<gene>
    <name evidence="2" type="ORF">O181_028549</name>
</gene>
<evidence type="ECO:0000256" key="1">
    <source>
        <dbReference type="SAM" id="MobiDB-lite"/>
    </source>
</evidence>
<reference evidence="2" key="1">
    <citation type="submission" date="2021-03" db="EMBL/GenBank/DDBJ databases">
        <title>Draft genome sequence of rust myrtle Austropuccinia psidii MF-1, a brazilian biotype.</title>
        <authorList>
            <person name="Quecine M.C."/>
            <person name="Pachon D.M.R."/>
            <person name="Bonatelli M.L."/>
            <person name="Correr F.H."/>
            <person name="Franceschini L.M."/>
            <person name="Leite T.F."/>
            <person name="Margarido G.R.A."/>
            <person name="Almeida C.A."/>
            <person name="Ferrarezi J.A."/>
            <person name="Labate C.A."/>
        </authorList>
    </citation>
    <scope>NUCLEOTIDE SEQUENCE</scope>
    <source>
        <strain evidence="2">MF-1</strain>
    </source>
</reference>
<keyword evidence="3" id="KW-1185">Reference proteome</keyword>
<name>A0A9Q3CP51_9BASI</name>
<comment type="caution">
    <text evidence="2">The sequence shown here is derived from an EMBL/GenBank/DDBJ whole genome shotgun (WGS) entry which is preliminary data.</text>
</comment>
<dbReference type="EMBL" id="AVOT02009789">
    <property type="protein sequence ID" value="MBW0488834.1"/>
    <property type="molecule type" value="Genomic_DNA"/>
</dbReference>
<dbReference type="Gene3D" id="3.10.10.10">
    <property type="entry name" value="HIV Type 1 Reverse Transcriptase, subunit A, domain 1"/>
    <property type="match status" value="1"/>
</dbReference>
<protein>
    <submittedName>
        <fullName evidence="2">Uncharacterized protein</fullName>
    </submittedName>
</protein>
<feature type="compositionally biased region" description="Polar residues" evidence="1">
    <location>
        <begin position="130"/>
        <end position="139"/>
    </location>
</feature>
<dbReference type="InterPro" id="IPR043502">
    <property type="entry name" value="DNA/RNA_pol_sf"/>
</dbReference>
<dbReference type="SUPFAM" id="SSF56672">
    <property type="entry name" value="DNA/RNA polymerases"/>
    <property type="match status" value="1"/>
</dbReference>